<protein>
    <submittedName>
        <fullName evidence="1">Uncharacterized protein</fullName>
    </submittedName>
</protein>
<keyword evidence="2" id="KW-1185">Reference proteome</keyword>
<reference evidence="1" key="1">
    <citation type="submission" date="2023-06" db="EMBL/GenBank/DDBJ databases">
        <title>Genome-scale phylogeny and comparative genomics of the fungal order Sordariales.</title>
        <authorList>
            <consortium name="Lawrence Berkeley National Laboratory"/>
            <person name="Hensen N."/>
            <person name="Bonometti L."/>
            <person name="Westerberg I."/>
            <person name="Brannstrom I.O."/>
            <person name="Guillou S."/>
            <person name="Cros-Aarteil S."/>
            <person name="Calhoun S."/>
            <person name="Haridas S."/>
            <person name="Kuo A."/>
            <person name="Mondo S."/>
            <person name="Pangilinan J."/>
            <person name="Riley R."/>
            <person name="Labutti K."/>
            <person name="Andreopoulos B."/>
            <person name="Lipzen A."/>
            <person name="Chen C."/>
            <person name="Yanf M."/>
            <person name="Daum C."/>
            <person name="Ng V."/>
            <person name="Clum A."/>
            <person name="Steindorff A."/>
            <person name="Ohm R."/>
            <person name="Martin F."/>
            <person name="Silar P."/>
            <person name="Natvig D."/>
            <person name="Lalanne C."/>
            <person name="Gautier V."/>
            <person name="Ament-Velasquez S.L."/>
            <person name="Kruys A."/>
            <person name="Hutchinson M.I."/>
            <person name="Powell A.J."/>
            <person name="Barry K."/>
            <person name="Miller A.N."/>
            <person name="Grigoriev I.V."/>
            <person name="Debuchy R."/>
            <person name="Gladieux P."/>
            <person name="Thoren M.H."/>
            <person name="Johannesson H."/>
        </authorList>
    </citation>
    <scope>NUCLEOTIDE SEQUENCE</scope>
    <source>
        <strain evidence="1">SMH4607-1</strain>
    </source>
</reference>
<dbReference type="EMBL" id="JAUKUA010000002">
    <property type="protein sequence ID" value="KAK0725542.1"/>
    <property type="molecule type" value="Genomic_DNA"/>
</dbReference>
<dbReference type="AlphaFoldDB" id="A0AA40E594"/>
<evidence type="ECO:0000313" key="2">
    <source>
        <dbReference type="Proteomes" id="UP001172102"/>
    </source>
</evidence>
<proteinExistence type="predicted"/>
<evidence type="ECO:0000313" key="1">
    <source>
        <dbReference type="EMBL" id="KAK0725542.1"/>
    </source>
</evidence>
<sequence>MFLELVRWGGLPTILVALRPAAGYGWWGRPWGAVRGGMLVARPARAAKSLNISVDHNACDWSRSNKCNGPRAV</sequence>
<dbReference type="Proteomes" id="UP001172102">
    <property type="component" value="Unassembled WGS sequence"/>
</dbReference>
<gene>
    <name evidence="1" type="ORF">B0H67DRAFT_134914</name>
</gene>
<accession>A0AA40E594</accession>
<name>A0AA40E594_9PEZI</name>
<comment type="caution">
    <text evidence="1">The sequence shown here is derived from an EMBL/GenBank/DDBJ whole genome shotgun (WGS) entry which is preliminary data.</text>
</comment>
<organism evidence="1 2">
    <name type="scientific">Lasiosphaeris hirsuta</name>
    <dbReference type="NCBI Taxonomy" id="260670"/>
    <lineage>
        <taxon>Eukaryota</taxon>
        <taxon>Fungi</taxon>
        <taxon>Dikarya</taxon>
        <taxon>Ascomycota</taxon>
        <taxon>Pezizomycotina</taxon>
        <taxon>Sordariomycetes</taxon>
        <taxon>Sordariomycetidae</taxon>
        <taxon>Sordariales</taxon>
        <taxon>Lasiosphaeriaceae</taxon>
        <taxon>Lasiosphaeris</taxon>
    </lineage>
</organism>